<keyword evidence="1" id="KW-0812">Transmembrane</keyword>
<accession>A0A2G5FAL1</accession>
<keyword evidence="3" id="KW-1185">Reference proteome</keyword>
<keyword evidence="1" id="KW-1133">Transmembrane helix</keyword>
<reference evidence="2 3" key="1">
    <citation type="submission" date="2017-09" db="EMBL/GenBank/DDBJ databases">
        <title>WGS assembly of Aquilegia coerulea Goldsmith.</title>
        <authorList>
            <person name="Hodges S."/>
            <person name="Kramer E."/>
            <person name="Nordborg M."/>
            <person name="Tomkins J."/>
            <person name="Borevitz J."/>
            <person name="Derieg N."/>
            <person name="Yan J."/>
            <person name="Mihaltcheva S."/>
            <person name="Hayes R.D."/>
            <person name="Rokhsar D."/>
        </authorList>
    </citation>
    <scope>NUCLEOTIDE SEQUENCE [LARGE SCALE GENOMIC DNA]</scope>
    <source>
        <strain evidence="3">cv. Goldsmith</strain>
    </source>
</reference>
<evidence type="ECO:0000313" key="3">
    <source>
        <dbReference type="Proteomes" id="UP000230069"/>
    </source>
</evidence>
<name>A0A2G5FAL1_AQUCA</name>
<feature type="transmembrane region" description="Helical" evidence="1">
    <location>
        <begin position="20"/>
        <end position="48"/>
    </location>
</feature>
<organism evidence="2 3">
    <name type="scientific">Aquilegia coerulea</name>
    <name type="common">Rocky mountain columbine</name>
    <dbReference type="NCBI Taxonomy" id="218851"/>
    <lineage>
        <taxon>Eukaryota</taxon>
        <taxon>Viridiplantae</taxon>
        <taxon>Streptophyta</taxon>
        <taxon>Embryophyta</taxon>
        <taxon>Tracheophyta</taxon>
        <taxon>Spermatophyta</taxon>
        <taxon>Magnoliopsida</taxon>
        <taxon>Ranunculales</taxon>
        <taxon>Ranunculaceae</taxon>
        <taxon>Thalictroideae</taxon>
        <taxon>Aquilegia</taxon>
    </lineage>
</organism>
<dbReference type="EMBL" id="KZ305018">
    <property type="protein sequence ID" value="PIA65071.1"/>
    <property type="molecule type" value="Genomic_DNA"/>
</dbReference>
<evidence type="ECO:0000256" key="1">
    <source>
        <dbReference type="SAM" id="Phobius"/>
    </source>
</evidence>
<keyword evidence="1" id="KW-0472">Membrane</keyword>
<gene>
    <name evidence="2" type="ORF">AQUCO_00100510v1</name>
</gene>
<dbReference type="AlphaFoldDB" id="A0A2G5FAL1"/>
<dbReference type="InParanoid" id="A0A2G5FAL1"/>
<proteinExistence type="predicted"/>
<dbReference type="Proteomes" id="UP000230069">
    <property type="component" value="Unassembled WGS sequence"/>
</dbReference>
<protein>
    <submittedName>
        <fullName evidence="2">Uncharacterized protein</fullName>
    </submittedName>
</protein>
<sequence>MNLDTLIYVFVATGLQELSIFLSCVYSWTDLLCLILSHALNLFCSAFIRRNHFGTKTKFCNMCICCRTKMELSL</sequence>
<evidence type="ECO:0000313" key="2">
    <source>
        <dbReference type="EMBL" id="PIA65071.1"/>
    </source>
</evidence>